<sequence length="423" mass="50261">MTYETILKRIKKEGYFSKHSKVLIAVSGGVDSMNLLHFLHSYSNDLAISIGIIHINHQQRSESKIEEAYIKDWAQKHKLPCYVSYFEGVFTEAKGREFRYQEFKRIMSEYHYSALVTAHHADDQAETILMRFIRGSRLRQLTGIKAIQPFGQGELIRPFLSFKKSELPDIFHFEDYSNQTDDYFRNRIRNTVIPQLENENPKFKETMIQFGKESDLLLQALEQLTKTIDYLNLSIFRSQTYPVQYTLLQQYLTNFPDLQIKKSQFEQLITLINQKHNFHKTIKENYQLIIDYQTFKIEKIQPKTYIVDDNQVLQYDSHQFFKNYHFSFNKNTENAYITLYSTNDIILRSRRPGDVIDFGSFQKKLRRLFIDNKFTNKERGESIIAEQDGKIIFVLIGDKTYLRKANEDDIMKAKLYIEKIEKR</sequence>
<dbReference type="HAMAP" id="MF_01161">
    <property type="entry name" value="tRNA_Ile_lys_synt"/>
    <property type="match status" value="1"/>
</dbReference>
<dbReference type="GO" id="GO:0005524">
    <property type="term" value="F:ATP binding"/>
    <property type="evidence" value="ECO:0007669"/>
    <property type="project" value="UniProtKB-UniRule"/>
</dbReference>
<name>G5KGB1_9STRE</name>
<dbReference type="NCBIfam" id="TIGR02432">
    <property type="entry name" value="lysidine_TilS_N"/>
    <property type="match status" value="1"/>
</dbReference>
<dbReference type="InterPro" id="IPR014729">
    <property type="entry name" value="Rossmann-like_a/b/a_fold"/>
</dbReference>
<evidence type="ECO:0000256" key="6">
    <source>
        <dbReference type="ARBA" id="ARBA00022840"/>
    </source>
</evidence>
<dbReference type="InterPro" id="IPR011063">
    <property type="entry name" value="TilS/TtcA_N"/>
</dbReference>
<evidence type="ECO:0000256" key="7">
    <source>
        <dbReference type="ARBA" id="ARBA00048539"/>
    </source>
</evidence>
<keyword evidence="4 8" id="KW-0819">tRNA processing</keyword>
<evidence type="ECO:0000256" key="4">
    <source>
        <dbReference type="ARBA" id="ARBA00022694"/>
    </source>
</evidence>
<dbReference type="RefSeq" id="WP_006740031.1">
    <property type="nucleotide sequence ID" value="NZ_AEUZ02000001.1"/>
</dbReference>
<dbReference type="PANTHER" id="PTHR43033:SF1">
    <property type="entry name" value="TRNA(ILE)-LYSIDINE SYNTHASE-RELATED"/>
    <property type="match status" value="1"/>
</dbReference>
<evidence type="ECO:0000259" key="9">
    <source>
        <dbReference type="SMART" id="SM00977"/>
    </source>
</evidence>
<comment type="function">
    <text evidence="8">Ligates lysine onto the cytidine present at position 34 of the AUA codon-specific tRNA(Ile) that contains the anticodon CAU, in an ATP-dependent manner. Cytidine is converted to lysidine, thus changing the amino acid specificity of the tRNA from methionine to isoleucine.</text>
</comment>
<protein>
    <recommendedName>
        <fullName evidence="8">tRNA(Ile)-lysidine synthase</fullName>
        <ecNumber evidence="8">6.3.4.19</ecNumber>
    </recommendedName>
    <alternativeName>
        <fullName evidence="8">tRNA(Ile)-2-lysyl-cytidine synthase</fullName>
    </alternativeName>
    <alternativeName>
        <fullName evidence="8">tRNA(Ile)-lysidine synthetase</fullName>
    </alternativeName>
</protein>
<feature type="domain" description="Lysidine-tRNA(Ile) synthetase C-terminal" evidence="9">
    <location>
        <begin position="345"/>
        <end position="417"/>
    </location>
</feature>
<dbReference type="NCBIfam" id="TIGR02433">
    <property type="entry name" value="lysidine_TilS_C"/>
    <property type="match status" value="1"/>
</dbReference>
<dbReference type="CDD" id="cd01992">
    <property type="entry name" value="TilS_N"/>
    <property type="match status" value="1"/>
</dbReference>
<dbReference type="InterPro" id="IPR012796">
    <property type="entry name" value="Lysidine-tRNA-synth_C"/>
</dbReference>
<organism evidence="10 11">
    <name type="scientific">Streptococcus urinalis 2285-97</name>
    <dbReference type="NCBI Taxonomy" id="764291"/>
    <lineage>
        <taxon>Bacteria</taxon>
        <taxon>Bacillati</taxon>
        <taxon>Bacillota</taxon>
        <taxon>Bacilli</taxon>
        <taxon>Lactobacillales</taxon>
        <taxon>Streptococcaceae</taxon>
        <taxon>Streptococcus</taxon>
    </lineage>
</organism>
<dbReference type="EC" id="6.3.4.19" evidence="8"/>
<feature type="binding site" evidence="8">
    <location>
        <begin position="27"/>
        <end position="32"/>
    </location>
    <ligand>
        <name>ATP</name>
        <dbReference type="ChEBI" id="CHEBI:30616"/>
    </ligand>
</feature>
<evidence type="ECO:0000313" key="10">
    <source>
        <dbReference type="EMBL" id="EHJ57317.1"/>
    </source>
</evidence>
<dbReference type="AlphaFoldDB" id="G5KGB1"/>
<dbReference type="GO" id="GO:0032267">
    <property type="term" value="F:tRNA(Ile)-lysidine synthase activity"/>
    <property type="evidence" value="ECO:0007669"/>
    <property type="project" value="UniProtKB-EC"/>
</dbReference>
<evidence type="ECO:0000256" key="1">
    <source>
        <dbReference type="ARBA" id="ARBA00004496"/>
    </source>
</evidence>
<evidence type="ECO:0000256" key="3">
    <source>
        <dbReference type="ARBA" id="ARBA00022598"/>
    </source>
</evidence>
<comment type="similarity">
    <text evidence="8">Belongs to the tRNA(Ile)-lysidine synthase family.</text>
</comment>
<dbReference type="STRING" id="764291.STRUR_0006"/>
<evidence type="ECO:0000256" key="2">
    <source>
        <dbReference type="ARBA" id="ARBA00022490"/>
    </source>
</evidence>
<dbReference type="SUPFAM" id="SSF52402">
    <property type="entry name" value="Adenine nucleotide alpha hydrolases-like"/>
    <property type="match status" value="1"/>
</dbReference>
<keyword evidence="3 8" id="KW-0436">Ligase</keyword>
<dbReference type="InterPro" id="IPR012094">
    <property type="entry name" value="tRNA_Ile_lys_synt"/>
</dbReference>
<dbReference type="SMART" id="SM00977">
    <property type="entry name" value="TilS_C"/>
    <property type="match status" value="1"/>
</dbReference>
<keyword evidence="2 8" id="KW-0963">Cytoplasm</keyword>
<gene>
    <name evidence="8 10" type="primary">tilS</name>
    <name evidence="10" type="ORF">STRUR_0006</name>
</gene>
<dbReference type="GO" id="GO:0005737">
    <property type="term" value="C:cytoplasm"/>
    <property type="evidence" value="ECO:0007669"/>
    <property type="project" value="UniProtKB-SubCell"/>
</dbReference>
<dbReference type="Proteomes" id="UP000005388">
    <property type="component" value="Unassembled WGS sequence"/>
</dbReference>
<evidence type="ECO:0000256" key="8">
    <source>
        <dbReference type="HAMAP-Rule" id="MF_01161"/>
    </source>
</evidence>
<evidence type="ECO:0000313" key="11">
    <source>
        <dbReference type="Proteomes" id="UP000005388"/>
    </source>
</evidence>
<dbReference type="Pfam" id="PF01171">
    <property type="entry name" value="ATP_bind_3"/>
    <property type="match status" value="1"/>
</dbReference>
<dbReference type="InterPro" id="IPR012795">
    <property type="entry name" value="tRNA_Ile_lys_synt_N"/>
</dbReference>
<comment type="caution">
    <text evidence="10">The sequence shown here is derived from an EMBL/GenBank/DDBJ whole genome shotgun (WGS) entry which is preliminary data.</text>
</comment>
<dbReference type="Gene3D" id="3.40.50.620">
    <property type="entry name" value="HUPs"/>
    <property type="match status" value="1"/>
</dbReference>
<comment type="subcellular location">
    <subcellularLocation>
        <location evidence="1 8">Cytoplasm</location>
    </subcellularLocation>
</comment>
<keyword evidence="6 8" id="KW-0067">ATP-binding</keyword>
<dbReference type="PANTHER" id="PTHR43033">
    <property type="entry name" value="TRNA(ILE)-LYSIDINE SYNTHASE-RELATED"/>
    <property type="match status" value="1"/>
</dbReference>
<reference evidence="10 11" key="1">
    <citation type="journal article" date="2014" name="Int. J. Syst. Evol. Microbiol.">
        <title>Phylogenomics and the dynamic genome evolution of the genus Streptococcus.</title>
        <authorList>
            <consortium name="The Broad Institute Genome Sequencing Platform"/>
            <person name="Richards V.P."/>
            <person name="Palmer S.R."/>
            <person name="Pavinski Bitar P.D."/>
            <person name="Qin X."/>
            <person name="Weinstock G.M."/>
            <person name="Highlander S.K."/>
            <person name="Town C.D."/>
            <person name="Burne R.A."/>
            <person name="Stanhope M.J."/>
        </authorList>
    </citation>
    <scope>NUCLEOTIDE SEQUENCE [LARGE SCALE GENOMIC DNA]</scope>
    <source>
        <strain evidence="10 11">2285-97</strain>
    </source>
</reference>
<comment type="domain">
    <text evidence="8">The N-terminal region contains the highly conserved SGGXDS motif, predicted to be a P-loop motif involved in ATP binding.</text>
</comment>
<dbReference type="GO" id="GO:0006400">
    <property type="term" value="P:tRNA modification"/>
    <property type="evidence" value="ECO:0007669"/>
    <property type="project" value="UniProtKB-UniRule"/>
</dbReference>
<dbReference type="EMBL" id="AEUZ02000001">
    <property type="protein sequence ID" value="EHJ57317.1"/>
    <property type="molecule type" value="Genomic_DNA"/>
</dbReference>
<dbReference type="eggNOG" id="COG0037">
    <property type="taxonomic scope" value="Bacteria"/>
</dbReference>
<proteinExistence type="inferred from homology"/>
<evidence type="ECO:0000256" key="5">
    <source>
        <dbReference type="ARBA" id="ARBA00022741"/>
    </source>
</evidence>
<keyword evidence="11" id="KW-1185">Reference proteome</keyword>
<keyword evidence="5 8" id="KW-0547">Nucleotide-binding</keyword>
<accession>G5KGB1</accession>
<comment type="catalytic activity">
    <reaction evidence="7 8">
        <text>cytidine(34) in tRNA(Ile2) + L-lysine + ATP = lysidine(34) in tRNA(Ile2) + AMP + diphosphate + H(+)</text>
        <dbReference type="Rhea" id="RHEA:43744"/>
        <dbReference type="Rhea" id="RHEA-COMP:10625"/>
        <dbReference type="Rhea" id="RHEA-COMP:10670"/>
        <dbReference type="ChEBI" id="CHEBI:15378"/>
        <dbReference type="ChEBI" id="CHEBI:30616"/>
        <dbReference type="ChEBI" id="CHEBI:32551"/>
        <dbReference type="ChEBI" id="CHEBI:33019"/>
        <dbReference type="ChEBI" id="CHEBI:82748"/>
        <dbReference type="ChEBI" id="CHEBI:83665"/>
        <dbReference type="ChEBI" id="CHEBI:456215"/>
        <dbReference type="EC" id="6.3.4.19"/>
    </reaction>
</comment>